<dbReference type="STRING" id="76595.SAMN05660313_01546"/>
<dbReference type="InterPro" id="IPR054297">
    <property type="entry name" value="DUF7033"/>
</dbReference>
<gene>
    <name evidence="2" type="ORF">SAMN05660313_01546</name>
</gene>
<evidence type="ECO:0000259" key="1">
    <source>
        <dbReference type="Pfam" id="PF23019"/>
    </source>
</evidence>
<reference evidence="3" key="1">
    <citation type="submission" date="2016-11" db="EMBL/GenBank/DDBJ databases">
        <authorList>
            <person name="Varghese N."/>
            <person name="Submissions S."/>
        </authorList>
    </citation>
    <scope>NUCLEOTIDE SEQUENCE [LARGE SCALE GENOMIC DNA]</scope>
    <source>
        <strain evidence="3">DSM 24786</strain>
    </source>
</reference>
<evidence type="ECO:0000313" key="2">
    <source>
        <dbReference type="EMBL" id="SFW41653.1"/>
    </source>
</evidence>
<proteinExistence type="predicted"/>
<dbReference type="AlphaFoldDB" id="A0A1K1P2H7"/>
<keyword evidence="3" id="KW-1185">Reference proteome</keyword>
<organism evidence="2 3">
    <name type="scientific">Cellulophaga fucicola</name>
    <dbReference type="NCBI Taxonomy" id="76595"/>
    <lineage>
        <taxon>Bacteria</taxon>
        <taxon>Pseudomonadati</taxon>
        <taxon>Bacteroidota</taxon>
        <taxon>Flavobacteriia</taxon>
        <taxon>Flavobacteriales</taxon>
        <taxon>Flavobacteriaceae</taxon>
        <taxon>Cellulophaga</taxon>
    </lineage>
</organism>
<accession>A0A1K1P2H7</accession>
<protein>
    <recommendedName>
        <fullName evidence="1">DUF7033 domain-containing protein</fullName>
    </recommendedName>
</protein>
<dbReference type="OrthoDB" id="5573484at2"/>
<sequence>MLLIYTHKITPRFTYIMKHLFGKILGIEVTLTTKVEDFIKHSEAKITYSKQPLQNEFFIRSNDLLYQQGISDLEINISDWDGTPCFFATGERSNIPFDVFAASFYLISRYEEYLPHVKDAHGRYPVKESLAYKYKFLEKPVVDIWMYKLLAALLEQFPDLEHKRQTYKYTSVIDVTTSHCYAHRGLLRSAGGLLLDLVTLKFKRVFQRVSVWFNPKKDPYNNFDHLISLHKKNNVKSMFFFQFADYSTFDKNVSTSNNKFRYLIKSVADYSVVSLAASYNSFSNIEILKEEKRKLGAVVNRPIKYVRFRYNRVEIPTTYKELVDADFSEDFTMGYTHCIGFRAGTCSPFSFYDIHLESQQPIKIHPFAVHNYALGSLKNEKQISIKLDSVYQELKKVNGKLITIFSNELLGKKQRINWMRVYENVIKKYNV</sequence>
<dbReference type="Pfam" id="PF23019">
    <property type="entry name" value="DUF7033"/>
    <property type="match status" value="1"/>
</dbReference>
<dbReference type="Proteomes" id="UP000183257">
    <property type="component" value="Unassembled WGS sequence"/>
</dbReference>
<dbReference type="CDD" id="cd10931">
    <property type="entry name" value="CE4_u7"/>
    <property type="match status" value="1"/>
</dbReference>
<feature type="domain" description="DUF7033" evidence="1">
    <location>
        <begin position="95"/>
        <end position="183"/>
    </location>
</feature>
<dbReference type="EMBL" id="FPIY01000002">
    <property type="protein sequence ID" value="SFW41653.1"/>
    <property type="molecule type" value="Genomic_DNA"/>
</dbReference>
<name>A0A1K1P2H7_9FLAO</name>
<evidence type="ECO:0000313" key="3">
    <source>
        <dbReference type="Proteomes" id="UP000183257"/>
    </source>
</evidence>